<dbReference type="EMBL" id="KL142378">
    <property type="protein sequence ID" value="KDR76552.1"/>
    <property type="molecule type" value="Genomic_DNA"/>
</dbReference>
<accession>A0A067T2L5</accession>
<protein>
    <recommendedName>
        <fullName evidence="3">F-box domain-containing protein</fullName>
    </recommendedName>
</protein>
<name>A0A067T2L5_GALM3</name>
<dbReference type="Gene3D" id="1.20.1280.50">
    <property type="match status" value="1"/>
</dbReference>
<evidence type="ECO:0008006" key="3">
    <source>
        <dbReference type="Google" id="ProtNLM"/>
    </source>
</evidence>
<dbReference type="OrthoDB" id="3045590at2759"/>
<sequence length="533" mass="60759">MLEVRSTASAISKLTEDVLWHTFYFVAQVLDLSCHDSSELTDLRRASQVCASWRRLLLASSSLWGMAIDLNQLGQRTCHWREEVLRRTGNSLLDIHGFINAVTIVVLERFLASLLNDHWPRIRRLALRKDYLPRGNKTINSAMESAFQKTAPYLESFLVDLDVGSYSPDFSSTTFRLFADQAPNLQECTCPRLLQLDPQKLWLSNLRVLEFTCHWTARVLLCTLASMPLLEILQVVEKEDGEQEDIKLHAGGRTNLSRVTLPRLKSFSVKPGTALQKYLTVLEQLVLAPKLRLIINTQSTLVRADVMAIQQIFTTHLHNSFKGNFPNDLSITHCQDFILIHLYRDSHEFKFCLLFWCGEGVQPMDMFLESLRTISIEHTTKLSLTIKSKSDTGALALAKTTFNSTISSMVSIKELDVTNTSLELLLSFPTATGNILFPLLKALQLHGRCDVAFLLDYLTQRRALGLPIQSLDFSSNQPLQEHRGDIRRLEQFDGLKVTWSPHYEDEDHEVHDSHEYICGSGNPDVLYYYIERS</sequence>
<dbReference type="Proteomes" id="UP000027222">
    <property type="component" value="Unassembled WGS sequence"/>
</dbReference>
<proteinExistence type="predicted"/>
<keyword evidence="2" id="KW-1185">Reference proteome</keyword>
<dbReference type="AlphaFoldDB" id="A0A067T2L5"/>
<dbReference type="HOGENOM" id="CLU_030662_0_0_1"/>
<gene>
    <name evidence="1" type="ORF">GALMADRAFT_139473</name>
</gene>
<organism evidence="1 2">
    <name type="scientific">Galerina marginata (strain CBS 339.88)</name>
    <dbReference type="NCBI Taxonomy" id="685588"/>
    <lineage>
        <taxon>Eukaryota</taxon>
        <taxon>Fungi</taxon>
        <taxon>Dikarya</taxon>
        <taxon>Basidiomycota</taxon>
        <taxon>Agaricomycotina</taxon>
        <taxon>Agaricomycetes</taxon>
        <taxon>Agaricomycetidae</taxon>
        <taxon>Agaricales</taxon>
        <taxon>Agaricineae</taxon>
        <taxon>Strophariaceae</taxon>
        <taxon>Galerina</taxon>
    </lineage>
</organism>
<evidence type="ECO:0000313" key="2">
    <source>
        <dbReference type="Proteomes" id="UP000027222"/>
    </source>
</evidence>
<reference evidence="2" key="1">
    <citation type="journal article" date="2014" name="Proc. Natl. Acad. Sci. U.S.A.">
        <title>Extensive sampling of basidiomycete genomes demonstrates inadequacy of the white-rot/brown-rot paradigm for wood decay fungi.</title>
        <authorList>
            <person name="Riley R."/>
            <person name="Salamov A.A."/>
            <person name="Brown D.W."/>
            <person name="Nagy L.G."/>
            <person name="Floudas D."/>
            <person name="Held B.W."/>
            <person name="Levasseur A."/>
            <person name="Lombard V."/>
            <person name="Morin E."/>
            <person name="Otillar R."/>
            <person name="Lindquist E.A."/>
            <person name="Sun H."/>
            <person name="LaButti K.M."/>
            <person name="Schmutz J."/>
            <person name="Jabbour D."/>
            <person name="Luo H."/>
            <person name="Baker S.E."/>
            <person name="Pisabarro A.G."/>
            <person name="Walton J.D."/>
            <person name="Blanchette R.A."/>
            <person name="Henrissat B."/>
            <person name="Martin F."/>
            <person name="Cullen D."/>
            <person name="Hibbett D.S."/>
            <person name="Grigoriev I.V."/>
        </authorList>
    </citation>
    <scope>NUCLEOTIDE SEQUENCE [LARGE SCALE GENOMIC DNA]</scope>
    <source>
        <strain evidence="2">CBS 339.88</strain>
    </source>
</reference>
<evidence type="ECO:0000313" key="1">
    <source>
        <dbReference type="EMBL" id="KDR76552.1"/>
    </source>
</evidence>